<comment type="subcellular location">
    <subcellularLocation>
        <location evidence="7">Cellular thylakoid membrane</location>
        <topology evidence="7">Single-pass membrane protein</topology>
    </subcellularLocation>
    <subcellularLocation>
        <location evidence="1">Membrane</location>
        <topology evidence="1">Single-pass membrane protein</topology>
    </subcellularLocation>
</comment>
<keyword evidence="2 7" id="KW-0602">Photosynthesis</keyword>
<proteinExistence type="inferred from homology"/>
<evidence type="ECO:0000256" key="2">
    <source>
        <dbReference type="ARBA" id="ARBA00022531"/>
    </source>
</evidence>
<dbReference type="Pfam" id="PF05969">
    <property type="entry name" value="PSII_Ycf12"/>
    <property type="match status" value="1"/>
</dbReference>
<comment type="caution">
    <text evidence="8">The sequence shown here is derived from an EMBL/GenBank/DDBJ whole genome shotgun (WGS) entry which is preliminary data.</text>
</comment>
<evidence type="ECO:0000256" key="6">
    <source>
        <dbReference type="ARBA" id="ARBA00023276"/>
    </source>
</evidence>
<dbReference type="GO" id="GO:0009523">
    <property type="term" value="C:photosystem II"/>
    <property type="evidence" value="ECO:0007669"/>
    <property type="project" value="UniProtKB-KW"/>
</dbReference>
<dbReference type="AlphaFoldDB" id="A0A2T1BXI9"/>
<dbReference type="OrthoDB" id="516821at2"/>
<dbReference type="InterPro" id="IPR010284">
    <property type="entry name" value="PSII_Ycf12_core-subunit"/>
</dbReference>
<evidence type="ECO:0000256" key="1">
    <source>
        <dbReference type="ARBA" id="ARBA00004167"/>
    </source>
</evidence>
<dbReference type="GO" id="GO:0031676">
    <property type="term" value="C:plasma membrane-derived thylakoid membrane"/>
    <property type="evidence" value="ECO:0007669"/>
    <property type="project" value="UniProtKB-SubCell"/>
</dbReference>
<evidence type="ECO:0000256" key="7">
    <source>
        <dbReference type="HAMAP-Rule" id="MF_01329"/>
    </source>
</evidence>
<dbReference type="Proteomes" id="UP000238762">
    <property type="component" value="Unassembled WGS sequence"/>
</dbReference>
<feature type="transmembrane region" description="Helical" evidence="7">
    <location>
        <begin position="20"/>
        <end position="42"/>
    </location>
</feature>
<keyword evidence="9" id="KW-1185">Reference proteome</keyword>
<organism evidence="8 9">
    <name type="scientific">Merismopedia glauca CCAP 1448/3</name>
    <dbReference type="NCBI Taxonomy" id="1296344"/>
    <lineage>
        <taxon>Bacteria</taxon>
        <taxon>Bacillati</taxon>
        <taxon>Cyanobacteriota</taxon>
        <taxon>Cyanophyceae</taxon>
        <taxon>Synechococcales</taxon>
        <taxon>Merismopediaceae</taxon>
        <taxon>Merismopedia</taxon>
    </lineage>
</organism>
<comment type="function">
    <text evidence="7">A core subunit of photosystem II (PSII), probably helps stabilize the reaction center.</text>
</comment>
<comment type="similarity">
    <text evidence="7">Belongs to the Psb30/Ycf12 family.</text>
</comment>
<keyword evidence="4 7" id="KW-1133">Transmembrane helix</keyword>
<protein>
    <recommendedName>
        <fullName evidence="7">Photosystem II reaction center protein Psb30</fullName>
    </recommendedName>
    <alternativeName>
        <fullName evidence="7">Photosystem II reaction center protein Ycf12</fullName>
    </alternativeName>
</protein>
<accession>A0A2T1BXI9</accession>
<dbReference type="EMBL" id="PVWJ01000167">
    <property type="protein sequence ID" value="PSB00729.1"/>
    <property type="molecule type" value="Genomic_DNA"/>
</dbReference>
<evidence type="ECO:0000256" key="3">
    <source>
        <dbReference type="ARBA" id="ARBA00022692"/>
    </source>
</evidence>
<evidence type="ECO:0000256" key="4">
    <source>
        <dbReference type="ARBA" id="ARBA00022989"/>
    </source>
</evidence>
<keyword evidence="6 7" id="KW-0604">Photosystem II</keyword>
<keyword evidence="3 7" id="KW-0812">Transmembrane</keyword>
<gene>
    <name evidence="7" type="primary">psb30</name>
    <name evidence="7" type="synonym">ycf12</name>
    <name evidence="8" type="ORF">C7B64_22000</name>
</gene>
<comment type="subunit">
    <text evidence="7">PSII is composed of 1 copy each of membrane proteins PsbA, PsbB, PsbC, PsbD, PsbE, PsbF, PsbH, PsbI, PsbJ, PsbK, PsbL, PsbM, PsbT, PsbX, PsbY, PsbZ, Psb30/Ycf12, peripheral proteins PsbO, CyanoQ (PsbQ), PsbU, PsbV and a large number of cofactors. It forms dimeric complexes.</text>
</comment>
<reference evidence="8 9" key="2">
    <citation type="submission" date="2018-03" db="EMBL/GenBank/DDBJ databases">
        <title>The ancient ancestry and fast evolution of plastids.</title>
        <authorList>
            <person name="Moore K.R."/>
            <person name="Magnabosco C."/>
            <person name="Momper L."/>
            <person name="Gold D.A."/>
            <person name="Bosak T."/>
            <person name="Fournier G.P."/>
        </authorList>
    </citation>
    <scope>NUCLEOTIDE SEQUENCE [LARGE SCALE GENOMIC DNA]</scope>
    <source>
        <strain evidence="8 9">CCAP 1448/3</strain>
    </source>
</reference>
<dbReference type="GO" id="GO:0015979">
    <property type="term" value="P:photosynthesis"/>
    <property type="evidence" value="ECO:0007669"/>
    <property type="project" value="UniProtKB-KW"/>
</dbReference>
<evidence type="ECO:0000313" key="8">
    <source>
        <dbReference type="EMBL" id="PSB00729.1"/>
    </source>
</evidence>
<sequence>MFSFLDGIFSFFNNINFETIAQLTMLAMIVIAGPAIVFLLAASRGNL</sequence>
<evidence type="ECO:0000313" key="9">
    <source>
        <dbReference type="Proteomes" id="UP000238762"/>
    </source>
</evidence>
<keyword evidence="5 7" id="KW-0472">Membrane</keyword>
<dbReference type="NCBIfam" id="NF010239">
    <property type="entry name" value="PRK13686.1"/>
    <property type="match status" value="1"/>
</dbReference>
<reference evidence="8 9" key="1">
    <citation type="submission" date="2018-02" db="EMBL/GenBank/DDBJ databases">
        <authorList>
            <person name="Cohen D.B."/>
            <person name="Kent A.D."/>
        </authorList>
    </citation>
    <scope>NUCLEOTIDE SEQUENCE [LARGE SCALE GENOMIC DNA]</scope>
    <source>
        <strain evidence="8 9">CCAP 1448/3</strain>
    </source>
</reference>
<evidence type="ECO:0000256" key="5">
    <source>
        <dbReference type="ARBA" id="ARBA00023136"/>
    </source>
</evidence>
<name>A0A2T1BXI9_9CYAN</name>
<dbReference type="HAMAP" id="MF_01329">
    <property type="entry name" value="PSII_Psb30_Ycf12"/>
    <property type="match status" value="1"/>
</dbReference>
<keyword evidence="7" id="KW-0793">Thylakoid</keyword>